<gene>
    <name evidence="1" type="ORF">Y882_06645</name>
</gene>
<dbReference type="PATRIC" id="fig|1440762.4.peg.691"/>
<evidence type="ECO:0000313" key="2">
    <source>
        <dbReference type="Proteomes" id="UP000035481"/>
    </source>
</evidence>
<evidence type="ECO:0000313" key="1">
    <source>
        <dbReference type="EMBL" id="KLD64540.1"/>
    </source>
</evidence>
<dbReference type="AlphaFoldDB" id="A0A0G9H3W2"/>
<reference evidence="1 2" key="1">
    <citation type="journal article" date="2015" name="Antonie Van Leeuwenhoek">
        <title>A phylogenomic and molecular marker based taxonomic framework for the order Xanthomonadales: proposal to transfer the families Algiphilaceae and Solimonadaceae to the order Nevskiales ord. nov. and to create a new family within the order Xanthomonadales, the family Rhodanobacteraceae fam. nov., containing the genus Rhodanobacter and its closest relatives.</title>
        <authorList>
            <person name="Naushad S."/>
            <person name="Adeolu M."/>
            <person name="Wong S."/>
            <person name="Sohail M."/>
            <person name="Schellhorn H.E."/>
            <person name="Gupta R.S."/>
        </authorList>
    </citation>
    <scope>NUCLEOTIDE SEQUENCE [LARGE SCALE GENOMIC DNA]</scope>
    <source>
        <strain evidence="1 2">DSM 16301</strain>
    </source>
</reference>
<organism evidence="1 2">
    <name type="scientific">Dyella japonica DSM 16301</name>
    <dbReference type="NCBI Taxonomy" id="1440762"/>
    <lineage>
        <taxon>Bacteria</taxon>
        <taxon>Pseudomonadati</taxon>
        <taxon>Pseudomonadota</taxon>
        <taxon>Gammaproteobacteria</taxon>
        <taxon>Lysobacterales</taxon>
        <taxon>Rhodanobacteraceae</taxon>
        <taxon>Dyella</taxon>
    </lineage>
</organism>
<comment type="caution">
    <text evidence="1">The sequence shown here is derived from an EMBL/GenBank/DDBJ whole genome shotgun (WGS) entry which is preliminary data.</text>
</comment>
<dbReference type="RefSeq" id="WP_046971097.1">
    <property type="nucleotide sequence ID" value="NZ_JPLA01000015.1"/>
</dbReference>
<protein>
    <submittedName>
        <fullName evidence="1">Uncharacterized protein</fullName>
    </submittedName>
</protein>
<dbReference type="EMBL" id="JPLA01000015">
    <property type="protein sequence ID" value="KLD64540.1"/>
    <property type="molecule type" value="Genomic_DNA"/>
</dbReference>
<proteinExistence type="predicted"/>
<sequence length="65" mass="7350">MIAQAYDHYTSFSLRNFRHLLVLGRYGSGVSASQWRTREQRHGGSVRHHDDAQAGIAGEYEDIAC</sequence>
<name>A0A0G9H3W2_9GAMM</name>
<dbReference type="Proteomes" id="UP000035481">
    <property type="component" value="Unassembled WGS sequence"/>
</dbReference>
<accession>A0A0G9H3W2</accession>